<evidence type="ECO:0000313" key="1">
    <source>
        <dbReference type="EMBL" id="OAP54200.1"/>
    </source>
</evidence>
<protein>
    <submittedName>
        <fullName evidence="1">Uncharacterized protein</fullName>
    </submittedName>
</protein>
<gene>
    <name evidence="1" type="ORF">AYL99_11735</name>
</gene>
<sequence>MPDSLPPAKSSTGPAGNLLLLSLLEPLIRRGDSTTPPPTSAIRLSTRHSQAMCISTTKPGDNLWSPVDQARNLGQFHLLLVEHVLQFHSAQSQAISASKRLQLAQLTSRASPPRMVRQFVQGLVDCIGRSATFARRATVPCAGQTHSRGQVATVPDAIEDVDSGKARTLEVREGTDADISASGAGGFTGHQSFLHLRAASCAPISAAGQFHPSGTASASVSVREVDYGDRKTFHARRDLLLRHQQKLHSSTDCCVSFHETDGVSTQDASTRHGRAWVW</sequence>
<dbReference type="EMBL" id="LVYI01000015">
    <property type="protein sequence ID" value="OAP54200.1"/>
    <property type="molecule type" value="Genomic_DNA"/>
</dbReference>
<evidence type="ECO:0000313" key="2">
    <source>
        <dbReference type="Proteomes" id="UP000078343"/>
    </source>
</evidence>
<dbReference type="RefSeq" id="XP_018687567.1">
    <property type="nucleotide sequence ID" value="XM_018843240.1"/>
</dbReference>
<comment type="caution">
    <text evidence="1">The sequence shown here is derived from an EMBL/GenBank/DDBJ whole genome shotgun (WGS) entry which is preliminary data.</text>
</comment>
<dbReference type="AlphaFoldDB" id="A0A178Z352"/>
<name>A0A178Z352_9EURO</name>
<proteinExistence type="predicted"/>
<reference evidence="1 2" key="1">
    <citation type="submission" date="2016-04" db="EMBL/GenBank/DDBJ databases">
        <title>Draft genome of Fonsecaea erecta CBS 125763.</title>
        <authorList>
            <person name="Weiss V.A."/>
            <person name="Vicente V.A."/>
            <person name="Raittz R.T."/>
            <person name="Moreno L.F."/>
            <person name="De Souza E.M."/>
            <person name="Pedrosa F.O."/>
            <person name="Steffens M.B."/>
            <person name="Faoro H."/>
            <person name="Tadra-Sfeir M.Z."/>
            <person name="Najafzadeh M.J."/>
            <person name="Felipe M.S."/>
            <person name="Teixeira M."/>
            <person name="Sun J."/>
            <person name="Xi L."/>
            <person name="Gomes R."/>
            <person name="De Azevedo C.M."/>
            <person name="Salgado C.G."/>
            <person name="Da Silva M.B."/>
            <person name="Nascimento M.F."/>
            <person name="Queiroz-Telles F."/>
            <person name="Attili D.S."/>
            <person name="Gorbushina A."/>
        </authorList>
    </citation>
    <scope>NUCLEOTIDE SEQUENCE [LARGE SCALE GENOMIC DNA]</scope>
    <source>
        <strain evidence="1 2">CBS 125763</strain>
    </source>
</reference>
<accession>A0A178Z352</accession>
<dbReference type="GeneID" id="30015903"/>
<organism evidence="1 2">
    <name type="scientific">Fonsecaea erecta</name>
    <dbReference type="NCBI Taxonomy" id="1367422"/>
    <lineage>
        <taxon>Eukaryota</taxon>
        <taxon>Fungi</taxon>
        <taxon>Dikarya</taxon>
        <taxon>Ascomycota</taxon>
        <taxon>Pezizomycotina</taxon>
        <taxon>Eurotiomycetes</taxon>
        <taxon>Chaetothyriomycetidae</taxon>
        <taxon>Chaetothyriales</taxon>
        <taxon>Herpotrichiellaceae</taxon>
        <taxon>Fonsecaea</taxon>
    </lineage>
</organism>
<keyword evidence="2" id="KW-1185">Reference proteome</keyword>
<dbReference type="Proteomes" id="UP000078343">
    <property type="component" value="Unassembled WGS sequence"/>
</dbReference>